<protein>
    <submittedName>
        <fullName evidence="1">Jg13330 protein</fullName>
    </submittedName>
</protein>
<dbReference type="Proteomes" id="UP000838756">
    <property type="component" value="Unassembled WGS sequence"/>
</dbReference>
<keyword evidence="2" id="KW-1185">Reference proteome</keyword>
<comment type="caution">
    <text evidence="1">The sequence shown here is derived from an EMBL/GenBank/DDBJ whole genome shotgun (WGS) entry which is preliminary data.</text>
</comment>
<organism evidence="1 2">
    <name type="scientific">Pararge aegeria aegeria</name>
    <dbReference type="NCBI Taxonomy" id="348720"/>
    <lineage>
        <taxon>Eukaryota</taxon>
        <taxon>Metazoa</taxon>
        <taxon>Ecdysozoa</taxon>
        <taxon>Arthropoda</taxon>
        <taxon>Hexapoda</taxon>
        <taxon>Insecta</taxon>
        <taxon>Pterygota</taxon>
        <taxon>Neoptera</taxon>
        <taxon>Endopterygota</taxon>
        <taxon>Lepidoptera</taxon>
        <taxon>Glossata</taxon>
        <taxon>Ditrysia</taxon>
        <taxon>Papilionoidea</taxon>
        <taxon>Nymphalidae</taxon>
        <taxon>Satyrinae</taxon>
        <taxon>Satyrini</taxon>
        <taxon>Parargina</taxon>
        <taxon>Pararge</taxon>
    </lineage>
</organism>
<dbReference type="AlphaFoldDB" id="A0A8S4QSN8"/>
<accession>A0A8S4QSN8</accession>
<evidence type="ECO:0000313" key="1">
    <source>
        <dbReference type="EMBL" id="CAH2215917.1"/>
    </source>
</evidence>
<name>A0A8S4QSN8_9NEOP</name>
<sequence length="31" mass="3085">MLAAVQANPTPCFSFKCRRNGGGFGGLLGGG</sequence>
<feature type="non-terminal residue" evidence="1">
    <location>
        <position position="31"/>
    </location>
</feature>
<dbReference type="EMBL" id="CAKXAJ010013358">
    <property type="protein sequence ID" value="CAH2215917.1"/>
    <property type="molecule type" value="Genomic_DNA"/>
</dbReference>
<gene>
    <name evidence="1" type="primary">jg13330</name>
    <name evidence="1" type="ORF">PAEG_LOCUS3996</name>
</gene>
<reference evidence="1" key="1">
    <citation type="submission" date="2022-03" db="EMBL/GenBank/DDBJ databases">
        <authorList>
            <person name="Lindestad O."/>
        </authorList>
    </citation>
    <scope>NUCLEOTIDE SEQUENCE</scope>
</reference>
<proteinExistence type="predicted"/>
<evidence type="ECO:0000313" key="2">
    <source>
        <dbReference type="Proteomes" id="UP000838756"/>
    </source>
</evidence>